<proteinExistence type="predicted"/>
<dbReference type="AlphaFoldDB" id="A0A2R6P8L3"/>
<keyword evidence="2" id="KW-1185">Reference proteome</keyword>
<sequence>MSEHLQTQRYFAKQQELMNLADESREDFLARISARRRRVYAPLHIMPSTDGGPGLP</sequence>
<comment type="caution">
    <text evidence="1">The sequence shown here is derived from an EMBL/GenBank/DDBJ whole genome shotgun (WGS) entry which is preliminary data.</text>
</comment>
<accession>A0A2R6P8L3</accession>
<dbReference type="Proteomes" id="UP000186601">
    <property type="component" value="Unassembled WGS sequence"/>
</dbReference>
<dbReference type="EMBL" id="MLYV02000520">
    <property type="protein sequence ID" value="PSR87018.1"/>
    <property type="molecule type" value="Genomic_DNA"/>
</dbReference>
<gene>
    <name evidence="1" type="ORF">PHLCEN_2v5276</name>
</gene>
<name>A0A2R6P8L3_9APHY</name>
<reference evidence="1 2" key="1">
    <citation type="submission" date="2018-02" db="EMBL/GenBank/DDBJ databases">
        <title>Genome sequence of the basidiomycete white-rot fungus Phlebia centrifuga.</title>
        <authorList>
            <person name="Granchi Z."/>
            <person name="Peng M."/>
            <person name="de Vries R.P."/>
            <person name="Hilden K."/>
            <person name="Makela M.R."/>
            <person name="Grigoriev I."/>
            <person name="Riley R."/>
        </authorList>
    </citation>
    <scope>NUCLEOTIDE SEQUENCE [LARGE SCALE GENOMIC DNA]</scope>
    <source>
        <strain evidence="1 2">FBCC195</strain>
    </source>
</reference>
<evidence type="ECO:0000313" key="1">
    <source>
        <dbReference type="EMBL" id="PSR87018.1"/>
    </source>
</evidence>
<organism evidence="1 2">
    <name type="scientific">Hermanssonia centrifuga</name>
    <dbReference type="NCBI Taxonomy" id="98765"/>
    <lineage>
        <taxon>Eukaryota</taxon>
        <taxon>Fungi</taxon>
        <taxon>Dikarya</taxon>
        <taxon>Basidiomycota</taxon>
        <taxon>Agaricomycotina</taxon>
        <taxon>Agaricomycetes</taxon>
        <taxon>Polyporales</taxon>
        <taxon>Meruliaceae</taxon>
        <taxon>Hermanssonia</taxon>
    </lineage>
</organism>
<evidence type="ECO:0000313" key="2">
    <source>
        <dbReference type="Proteomes" id="UP000186601"/>
    </source>
</evidence>
<protein>
    <submittedName>
        <fullName evidence="1">Uncharacterized protein</fullName>
    </submittedName>
</protein>